<keyword evidence="4" id="KW-1003">Cell membrane</keyword>
<keyword evidence="8" id="KW-0547">Nucleotide-binding</keyword>
<feature type="transmembrane region" description="Helical" evidence="14">
    <location>
        <begin position="151"/>
        <end position="173"/>
    </location>
</feature>
<keyword evidence="10" id="KW-0067">ATP-binding</keyword>
<dbReference type="Gene3D" id="3.30.450.40">
    <property type="match status" value="1"/>
</dbReference>
<evidence type="ECO:0000256" key="3">
    <source>
        <dbReference type="ARBA" id="ARBA00012438"/>
    </source>
</evidence>
<feature type="domain" description="Histidine kinase/HSP90-like ATPase" evidence="15">
    <location>
        <begin position="477"/>
        <end position="581"/>
    </location>
</feature>
<evidence type="ECO:0000256" key="1">
    <source>
        <dbReference type="ARBA" id="ARBA00000085"/>
    </source>
</evidence>
<feature type="transmembrane region" description="Helical" evidence="14">
    <location>
        <begin position="43"/>
        <end position="62"/>
    </location>
</feature>
<dbReference type="Gene3D" id="1.10.1760.20">
    <property type="match status" value="1"/>
</dbReference>
<evidence type="ECO:0000256" key="10">
    <source>
        <dbReference type="ARBA" id="ARBA00022840"/>
    </source>
</evidence>
<feature type="domain" description="Signal transduction histidine kinase 5TM receptor LytS transmembrane region" evidence="17">
    <location>
        <begin position="27"/>
        <end position="207"/>
    </location>
</feature>
<dbReference type="InterPro" id="IPR011620">
    <property type="entry name" value="Sig_transdc_His_kinase_LytS_TM"/>
</dbReference>
<feature type="transmembrane region" description="Helical" evidence="14">
    <location>
        <begin position="185"/>
        <end position="209"/>
    </location>
</feature>
<keyword evidence="6" id="KW-0808">Transferase</keyword>
<comment type="catalytic activity">
    <reaction evidence="1">
        <text>ATP + protein L-histidine = ADP + protein N-phospho-L-histidine.</text>
        <dbReference type="EC" id="2.7.13.3"/>
    </reaction>
</comment>
<sequence length="596" mass="66420">MIDLLLLMLERVGLLIIVAFLLSRMHSFRQILHNEYGWKEKLLLVLLFGGFGVISNYTGIVIQENNLILSQVWQGDLGAESAIANTRIMGVAIGGLFGGPLVGFGAGLIAGLHRWTIGGFTDVACAISTILSGIVTGLIGKRLNKQTNKGIWLVVIIGILMECVQMGIILMVAKPFTAALQLVQIISLPMIIVNGFGMLVFMLIFQTILQEEERMRALQTNKALYIADQTLPFFRKGLNADSCKNVAEIILALTNANAVAITDHHQVLAHVGLAGDHHLTQKKLSTKLTQKAIDQGRILKAYSSEQIECYNPNCPLQAAIVIPLQVHKKTIGTLKLYFTKISQMDKIEQELSEGLGKLISTQLELAEAEIQSKLLKDAEIKALQAQVHPHFLFNAINTISALCRTDAEKARYLLIKLAAFFRRNLQGARQMLIPLEKELEHVEAYLSLEEARYPDKYQIEYQIEPAIKKVFIPPFTIQPIVENAIRHAFPKLDPGQKGCVTIRAFTENKEMVFITEDNGKGISQELLSKLGNQEIDSAQGTGNAIYNIKQRMKEIYGEEAVFSIESQRGLGTKVIIRIPMDTKKWRDQYADSIYSR</sequence>
<name>A0A6I4VYK4_9BACL</name>
<dbReference type="InterPro" id="IPR003018">
    <property type="entry name" value="GAF"/>
</dbReference>
<evidence type="ECO:0000259" key="15">
    <source>
        <dbReference type="Pfam" id="PF02518"/>
    </source>
</evidence>
<dbReference type="Pfam" id="PF13492">
    <property type="entry name" value="GAF_3"/>
    <property type="match status" value="1"/>
</dbReference>
<evidence type="ECO:0000256" key="9">
    <source>
        <dbReference type="ARBA" id="ARBA00022777"/>
    </source>
</evidence>
<dbReference type="InterPro" id="IPR010559">
    <property type="entry name" value="Sig_transdc_His_kin_internal"/>
</dbReference>
<protein>
    <recommendedName>
        <fullName evidence="3">histidine kinase</fullName>
        <ecNumber evidence="3">2.7.13.3</ecNumber>
    </recommendedName>
</protein>
<evidence type="ECO:0000313" key="19">
    <source>
        <dbReference type="EMBL" id="MXQ55851.1"/>
    </source>
</evidence>
<feature type="domain" description="GAF" evidence="18">
    <location>
        <begin position="283"/>
        <end position="364"/>
    </location>
</feature>
<dbReference type="GO" id="GO:0005886">
    <property type="term" value="C:plasma membrane"/>
    <property type="evidence" value="ECO:0007669"/>
    <property type="project" value="UniProtKB-SubCell"/>
</dbReference>
<dbReference type="GO" id="GO:0000155">
    <property type="term" value="F:phosphorelay sensor kinase activity"/>
    <property type="evidence" value="ECO:0007669"/>
    <property type="project" value="InterPro"/>
</dbReference>
<evidence type="ECO:0000313" key="20">
    <source>
        <dbReference type="Proteomes" id="UP000430692"/>
    </source>
</evidence>
<reference evidence="19 20" key="1">
    <citation type="submission" date="2019-12" db="EMBL/GenBank/DDBJ databases">
        <title>Whole-genome analyses of novel actinobacteria.</title>
        <authorList>
            <person name="Sahin N."/>
            <person name="Saygin H."/>
        </authorList>
    </citation>
    <scope>NUCLEOTIDE SEQUENCE [LARGE SCALE GENOMIC DNA]</scope>
    <source>
        <strain evidence="19 20">KC615</strain>
    </source>
</reference>
<evidence type="ECO:0000256" key="8">
    <source>
        <dbReference type="ARBA" id="ARBA00022741"/>
    </source>
</evidence>
<evidence type="ECO:0000256" key="5">
    <source>
        <dbReference type="ARBA" id="ARBA00022553"/>
    </source>
</evidence>
<proteinExistence type="predicted"/>
<keyword evidence="9 19" id="KW-0418">Kinase</keyword>
<comment type="subcellular location">
    <subcellularLocation>
        <location evidence="2">Cell membrane</location>
        <topology evidence="2">Multi-pass membrane protein</topology>
    </subcellularLocation>
</comment>
<dbReference type="Pfam" id="PF06580">
    <property type="entry name" value="His_kinase"/>
    <property type="match status" value="1"/>
</dbReference>
<evidence type="ECO:0000256" key="6">
    <source>
        <dbReference type="ARBA" id="ARBA00022679"/>
    </source>
</evidence>
<dbReference type="RefSeq" id="WP_160803202.1">
    <property type="nucleotide sequence ID" value="NZ_WUUL01000020.1"/>
</dbReference>
<evidence type="ECO:0000256" key="11">
    <source>
        <dbReference type="ARBA" id="ARBA00022989"/>
    </source>
</evidence>
<evidence type="ECO:0000256" key="13">
    <source>
        <dbReference type="ARBA" id="ARBA00023136"/>
    </source>
</evidence>
<keyword evidence="11 14" id="KW-1133">Transmembrane helix</keyword>
<dbReference type="GO" id="GO:0005524">
    <property type="term" value="F:ATP binding"/>
    <property type="evidence" value="ECO:0007669"/>
    <property type="project" value="UniProtKB-KW"/>
</dbReference>
<dbReference type="PANTHER" id="PTHR34220">
    <property type="entry name" value="SENSOR HISTIDINE KINASE YPDA"/>
    <property type="match status" value="1"/>
</dbReference>
<gene>
    <name evidence="19" type="ORF">GSM42_19410</name>
</gene>
<comment type="caution">
    <text evidence="19">The sequence shown here is derived from an EMBL/GenBank/DDBJ whole genome shotgun (WGS) entry which is preliminary data.</text>
</comment>
<dbReference type="EC" id="2.7.13.3" evidence="3"/>
<accession>A0A6I4VYK4</accession>
<dbReference type="Pfam" id="PF07694">
    <property type="entry name" value="5TM-5TMR_LYT"/>
    <property type="match status" value="1"/>
</dbReference>
<dbReference type="SUPFAM" id="SSF55874">
    <property type="entry name" value="ATPase domain of HSP90 chaperone/DNA topoisomerase II/histidine kinase"/>
    <property type="match status" value="1"/>
</dbReference>
<dbReference type="InterPro" id="IPR003594">
    <property type="entry name" value="HATPase_dom"/>
</dbReference>
<dbReference type="Proteomes" id="UP000430692">
    <property type="component" value="Unassembled WGS sequence"/>
</dbReference>
<dbReference type="Pfam" id="PF02518">
    <property type="entry name" value="HATPase_c"/>
    <property type="match status" value="1"/>
</dbReference>
<keyword evidence="5" id="KW-0597">Phosphoprotein</keyword>
<evidence type="ECO:0000256" key="4">
    <source>
        <dbReference type="ARBA" id="ARBA00022475"/>
    </source>
</evidence>
<dbReference type="InterPro" id="IPR036890">
    <property type="entry name" value="HATPase_C_sf"/>
</dbReference>
<dbReference type="PANTHER" id="PTHR34220:SF7">
    <property type="entry name" value="SENSOR HISTIDINE KINASE YPDA"/>
    <property type="match status" value="1"/>
</dbReference>
<feature type="transmembrane region" description="Helical" evidence="14">
    <location>
        <begin position="88"/>
        <end position="109"/>
    </location>
</feature>
<evidence type="ECO:0000256" key="7">
    <source>
        <dbReference type="ARBA" id="ARBA00022692"/>
    </source>
</evidence>
<evidence type="ECO:0000259" key="16">
    <source>
        <dbReference type="Pfam" id="PF06580"/>
    </source>
</evidence>
<keyword evidence="20" id="KW-1185">Reference proteome</keyword>
<feature type="transmembrane region" description="Helical" evidence="14">
    <location>
        <begin position="115"/>
        <end position="139"/>
    </location>
</feature>
<organism evidence="19 20">
    <name type="scientific">Shimazuella alba</name>
    <dbReference type="NCBI Taxonomy" id="2690964"/>
    <lineage>
        <taxon>Bacteria</taxon>
        <taxon>Bacillati</taxon>
        <taxon>Bacillota</taxon>
        <taxon>Bacilli</taxon>
        <taxon>Bacillales</taxon>
        <taxon>Thermoactinomycetaceae</taxon>
        <taxon>Shimazuella</taxon>
    </lineage>
</organism>
<evidence type="ECO:0000256" key="12">
    <source>
        <dbReference type="ARBA" id="ARBA00023012"/>
    </source>
</evidence>
<dbReference type="SUPFAM" id="SSF55781">
    <property type="entry name" value="GAF domain-like"/>
    <property type="match status" value="1"/>
</dbReference>
<keyword evidence="13 14" id="KW-0472">Membrane</keyword>
<evidence type="ECO:0000259" key="17">
    <source>
        <dbReference type="Pfam" id="PF07694"/>
    </source>
</evidence>
<dbReference type="GO" id="GO:0071555">
    <property type="term" value="P:cell wall organization"/>
    <property type="evidence" value="ECO:0007669"/>
    <property type="project" value="InterPro"/>
</dbReference>
<evidence type="ECO:0000259" key="18">
    <source>
        <dbReference type="Pfam" id="PF13492"/>
    </source>
</evidence>
<dbReference type="Gene3D" id="3.30.565.10">
    <property type="entry name" value="Histidine kinase-like ATPase, C-terminal domain"/>
    <property type="match status" value="1"/>
</dbReference>
<dbReference type="EMBL" id="WUUL01000020">
    <property type="protein sequence ID" value="MXQ55851.1"/>
    <property type="molecule type" value="Genomic_DNA"/>
</dbReference>
<keyword evidence="7 14" id="KW-0812">Transmembrane</keyword>
<keyword evidence="12" id="KW-0902">Two-component regulatory system</keyword>
<dbReference type="InterPro" id="IPR029016">
    <property type="entry name" value="GAF-like_dom_sf"/>
</dbReference>
<evidence type="ECO:0000256" key="14">
    <source>
        <dbReference type="SAM" id="Phobius"/>
    </source>
</evidence>
<feature type="domain" description="Signal transduction histidine kinase internal region" evidence="16">
    <location>
        <begin position="378"/>
        <end position="456"/>
    </location>
</feature>
<dbReference type="InterPro" id="IPR050640">
    <property type="entry name" value="Bact_2-comp_sensor_kinase"/>
</dbReference>
<evidence type="ECO:0000256" key="2">
    <source>
        <dbReference type="ARBA" id="ARBA00004651"/>
    </source>
</evidence>
<dbReference type="AlphaFoldDB" id="A0A6I4VYK4"/>